<dbReference type="Proteomes" id="UP001138709">
    <property type="component" value="Unassembled WGS sequence"/>
</dbReference>
<name>A0A9X9X5J9_9PROT</name>
<protein>
    <submittedName>
        <fullName evidence="3">Uncharacterized protein</fullName>
    </submittedName>
</protein>
<reference evidence="3" key="2">
    <citation type="journal article" date="2021" name="Syst. Appl. Microbiol.">
        <title>Roseomonas hellenica sp. nov., isolated from roots of wild-growing Alkanna tinctoria.</title>
        <authorList>
            <person name="Rat A."/>
            <person name="Naranjo H.D."/>
            <person name="Lebbe L."/>
            <person name="Cnockaert M."/>
            <person name="Krigas N."/>
            <person name="Grigoriadou K."/>
            <person name="Maloupa E."/>
            <person name="Willems A."/>
        </authorList>
    </citation>
    <scope>NUCLEOTIDE SEQUENCE</scope>
    <source>
        <strain evidence="3">LMG 31228</strain>
    </source>
</reference>
<reference evidence="3" key="1">
    <citation type="submission" date="2020-01" db="EMBL/GenBank/DDBJ databases">
        <authorList>
            <person name="Rat A."/>
        </authorList>
    </citation>
    <scope>NUCLEOTIDE SEQUENCE</scope>
    <source>
        <strain evidence="3">LMG 31228</strain>
    </source>
</reference>
<dbReference type="EMBL" id="JAAEDL010000001">
    <property type="protein sequence ID" value="MBR0678985.1"/>
    <property type="molecule type" value="Genomic_DNA"/>
</dbReference>
<sequence>MLRRFVLAAVLAAAACAPAQPPPTMPSAAMPTAVTTDPITQARQGAASFFRAPQAGQPAQAARAIANMEYLAEAVPADPVWQTARSSSLVGLAQAKNEGRRALGIPASAPSQAVIDGLLAAATALEANDRAGVARALPSNVFTAGPDQTVRRLSQPPRIPSASGALAALSLGPGGR</sequence>
<feature type="compositionally biased region" description="Low complexity" evidence="1">
    <location>
        <begin position="160"/>
        <end position="176"/>
    </location>
</feature>
<feature type="signal peptide" evidence="2">
    <location>
        <begin position="1"/>
        <end position="19"/>
    </location>
</feature>
<keyword evidence="4" id="KW-1185">Reference proteome</keyword>
<dbReference type="PROSITE" id="PS51257">
    <property type="entry name" value="PROKAR_LIPOPROTEIN"/>
    <property type="match status" value="1"/>
</dbReference>
<dbReference type="RefSeq" id="WP_211844339.1">
    <property type="nucleotide sequence ID" value="NZ_JAAEDL010000001.1"/>
</dbReference>
<organism evidence="3 4">
    <name type="scientific">Neoroseomonas eburnea</name>
    <dbReference type="NCBI Taxonomy" id="1346889"/>
    <lineage>
        <taxon>Bacteria</taxon>
        <taxon>Pseudomonadati</taxon>
        <taxon>Pseudomonadota</taxon>
        <taxon>Alphaproteobacteria</taxon>
        <taxon>Acetobacterales</taxon>
        <taxon>Acetobacteraceae</taxon>
        <taxon>Neoroseomonas</taxon>
    </lineage>
</organism>
<proteinExistence type="predicted"/>
<evidence type="ECO:0000256" key="2">
    <source>
        <dbReference type="SAM" id="SignalP"/>
    </source>
</evidence>
<comment type="caution">
    <text evidence="3">The sequence shown here is derived from an EMBL/GenBank/DDBJ whole genome shotgun (WGS) entry which is preliminary data.</text>
</comment>
<evidence type="ECO:0000313" key="3">
    <source>
        <dbReference type="EMBL" id="MBR0678985.1"/>
    </source>
</evidence>
<gene>
    <name evidence="3" type="ORF">GXW74_00660</name>
</gene>
<accession>A0A9X9X5J9</accession>
<evidence type="ECO:0000256" key="1">
    <source>
        <dbReference type="SAM" id="MobiDB-lite"/>
    </source>
</evidence>
<evidence type="ECO:0000313" key="4">
    <source>
        <dbReference type="Proteomes" id="UP001138709"/>
    </source>
</evidence>
<feature type="chain" id="PRO_5040966478" evidence="2">
    <location>
        <begin position="20"/>
        <end position="176"/>
    </location>
</feature>
<feature type="region of interest" description="Disordered" evidence="1">
    <location>
        <begin position="150"/>
        <end position="176"/>
    </location>
</feature>
<keyword evidence="2" id="KW-0732">Signal</keyword>
<dbReference type="AlphaFoldDB" id="A0A9X9X5J9"/>